<evidence type="ECO:0000313" key="6">
    <source>
        <dbReference type="EMBL" id="TDE34794.1"/>
    </source>
</evidence>
<keyword evidence="4" id="KW-0804">Transcription</keyword>
<dbReference type="InterPro" id="IPR005119">
    <property type="entry name" value="LysR_subst-bd"/>
</dbReference>
<name>A0A4R5EJZ9_9RHOB</name>
<evidence type="ECO:0000313" key="7">
    <source>
        <dbReference type="Proteomes" id="UP000294662"/>
    </source>
</evidence>
<dbReference type="InterPro" id="IPR036388">
    <property type="entry name" value="WH-like_DNA-bd_sf"/>
</dbReference>
<feature type="domain" description="HTH lysR-type" evidence="5">
    <location>
        <begin position="1"/>
        <end position="58"/>
    </location>
</feature>
<dbReference type="CDD" id="cd05466">
    <property type="entry name" value="PBP2_LTTR_substrate"/>
    <property type="match status" value="1"/>
</dbReference>
<dbReference type="Pfam" id="PF00126">
    <property type="entry name" value="HTH_1"/>
    <property type="match status" value="1"/>
</dbReference>
<dbReference type="RefSeq" id="WP_132831137.1">
    <property type="nucleotide sequence ID" value="NZ_SMFP01000017.1"/>
</dbReference>
<dbReference type="Gene3D" id="1.10.10.10">
    <property type="entry name" value="Winged helix-like DNA-binding domain superfamily/Winged helix DNA-binding domain"/>
    <property type="match status" value="1"/>
</dbReference>
<evidence type="ECO:0000256" key="4">
    <source>
        <dbReference type="ARBA" id="ARBA00023163"/>
    </source>
</evidence>
<dbReference type="GO" id="GO:0032993">
    <property type="term" value="C:protein-DNA complex"/>
    <property type="evidence" value="ECO:0007669"/>
    <property type="project" value="TreeGrafter"/>
</dbReference>
<dbReference type="Gene3D" id="3.40.190.290">
    <property type="match status" value="1"/>
</dbReference>
<evidence type="ECO:0000256" key="3">
    <source>
        <dbReference type="ARBA" id="ARBA00023125"/>
    </source>
</evidence>
<dbReference type="PROSITE" id="PS50931">
    <property type="entry name" value="HTH_LYSR"/>
    <property type="match status" value="1"/>
</dbReference>
<organism evidence="6 7">
    <name type="scientific">Antarcticimicrobium sediminis</name>
    <dbReference type="NCBI Taxonomy" id="2546227"/>
    <lineage>
        <taxon>Bacteria</taxon>
        <taxon>Pseudomonadati</taxon>
        <taxon>Pseudomonadota</taxon>
        <taxon>Alphaproteobacteria</taxon>
        <taxon>Rhodobacterales</taxon>
        <taxon>Paracoccaceae</taxon>
        <taxon>Antarcticimicrobium</taxon>
    </lineage>
</organism>
<dbReference type="PANTHER" id="PTHR30346">
    <property type="entry name" value="TRANSCRIPTIONAL DUAL REGULATOR HCAR-RELATED"/>
    <property type="match status" value="1"/>
</dbReference>
<dbReference type="Proteomes" id="UP000294662">
    <property type="component" value="Unassembled WGS sequence"/>
</dbReference>
<dbReference type="GO" id="GO:0003700">
    <property type="term" value="F:DNA-binding transcription factor activity"/>
    <property type="evidence" value="ECO:0007669"/>
    <property type="project" value="InterPro"/>
</dbReference>
<sequence>MNLRQLEQFLAVADTGSFSKAAARVHASQPALSTAIGKLEEDLGVRLFNRLARHVTLTAEGHRLLVSAKTIVEECESVRSDLKQTSEREVLSIGISDTTNLGAMAATLEQFRRSHGAVRLKVWEDTGQVLIDQLASGRQDLIFLAHTGEETLPRSWATQVRATERYVIATAQDHRLAGQRSAPLAVLHDLPFIARRHCEYRKIFGQLLAAGNIRPKVTYRTSQDERALQLVRAGLGVGLFPESLVSSDLHVLDVEDHDLTRDLLWCWKQSAPSVGLQAFLKFSEVSTAPKS</sequence>
<keyword evidence="2" id="KW-0805">Transcription regulation</keyword>
<dbReference type="AlphaFoldDB" id="A0A4R5EJZ9"/>
<evidence type="ECO:0000259" key="5">
    <source>
        <dbReference type="PROSITE" id="PS50931"/>
    </source>
</evidence>
<dbReference type="OrthoDB" id="9811588at2"/>
<keyword evidence="3" id="KW-0238">DNA-binding</keyword>
<dbReference type="InterPro" id="IPR000847">
    <property type="entry name" value="LysR_HTH_N"/>
</dbReference>
<dbReference type="Pfam" id="PF03466">
    <property type="entry name" value="LysR_substrate"/>
    <property type="match status" value="1"/>
</dbReference>
<reference evidence="6 7" key="1">
    <citation type="submission" date="2019-03" db="EMBL/GenBank/DDBJ databases">
        <authorList>
            <person name="Zhang S."/>
        </authorList>
    </citation>
    <scope>NUCLEOTIDE SEQUENCE [LARGE SCALE GENOMIC DNA]</scope>
    <source>
        <strain evidence="6 7">S4J41</strain>
    </source>
</reference>
<evidence type="ECO:0000256" key="1">
    <source>
        <dbReference type="ARBA" id="ARBA00009437"/>
    </source>
</evidence>
<comment type="caution">
    <text evidence="6">The sequence shown here is derived from an EMBL/GenBank/DDBJ whole genome shotgun (WGS) entry which is preliminary data.</text>
</comment>
<dbReference type="FunFam" id="1.10.10.10:FF:000001">
    <property type="entry name" value="LysR family transcriptional regulator"/>
    <property type="match status" value="1"/>
</dbReference>
<gene>
    <name evidence="6" type="ORF">E1B25_18840</name>
</gene>
<accession>A0A4R5EJZ9</accession>
<dbReference type="PRINTS" id="PR00039">
    <property type="entry name" value="HTHLYSR"/>
</dbReference>
<comment type="similarity">
    <text evidence="1">Belongs to the LysR transcriptional regulatory family.</text>
</comment>
<proteinExistence type="inferred from homology"/>
<dbReference type="PANTHER" id="PTHR30346:SF28">
    <property type="entry name" value="HTH-TYPE TRANSCRIPTIONAL REGULATOR CYNR"/>
    <property type="match status" value="1"/>
</dbReference>
<dbReference type="EMBL" id="SMFP01000017">
    <property type="protein sequence ID" value="TDE34794.1"/>
    <property type="molecule type" value="Genomic_DNA"/>
</dbReference>
<evidence type="ECO:0000256" key="2">
    <source>
        <dbReference type="ARBA" id="ARBA00023015"/>
    </source>
</evidence>
<dbReference type="InterPro" id="IPR036390">
    <property type="entry name" value="WH_DNA-bd_sf"/>
</dbReference>
<keyword evidence="7" id="KW-1185">Reference proteome</keyword>
<dbReference type="SUPFAM" id="SSF46785">
    <property type="entry name" value="Winged helix' DNA-binding domain"/>
    <property type="match status" value="1"/>
</dbReference>
<dbReference type="GO" id="GO:0003677">
    <property type="term" value="F:DNA binding"/>
    <property type="evidence" value="ECO:0007669"/>
    <property type="project" value="UniProtKB-KW"/>
</dbReference>
<protein>
    <submittedName>
        <fullName evidence="6">LysR family transcriptional regulator</fullName>
    </submittedName>
</protein>
<dbReference type="SUPFAM" id="SSF53850">
    <property type="entry name" value="Periplasmic binding protein-like II"/>
    <property type="match status" value="1"/>
</dbReference>